<dbReference type="AlphaFoldDB" id="A0A5R9G9R7"/>
<proteinExistence type="predicted"/>
<dbReference type="PROSITE" id="PS51257">
    <property type="entry name" value="PROKAR_LIPOPROTEIN"/>
    <property type="match status" value="1"/>
</dbReference>
<keyword evidence="3" id="KW-0472">Membrane</keyword>
<evidence type="ECO:0000256" key="1">
    <source>
        <dbReference type="ARBA" id="ARBA00022475"/>
    </source>
</evidence>
<evidence type="ECO:0000256" key="2">
    <source>
        <dbReference type="ARBA" id="ARBA00022729"/>
    </source>
</evidence>
<name>A0A5R9G9R7_9BACL</name>
<evidence type="ECO:0000256" key="4">
    <source>
        <dbReference type="ARBA" id="ARBA00023139"/>
    </source>
</evidence>
<protein>
    <submittedName>
        <fullName evidence="8">Extracellular solute-binding protein</fullName>
    </submittedName>
</protein>
<feature type="compositionally biased region" description="Basic and acidic residues" evidence="6">
    <location>
        <begin position="41"/>
        <end position="51"/>
    </location>
</feature>
<sequence>MKPSMRKLALVSFAFAFVFASACANEAAEEPADEGQPQETPKTEEPAKTEPETIDPLGKYEPGISMTTARFQRDGVLYPPGDSLDNNVWYRAYEELLGIKLTNNFISSDTPDVRLQKMAVTIASGELPDVIEVNPRELQMLVEADMIEDLTDEWEKYASPYVKEIRASGGRDIAMEAATFGGKLMAIPDGGGSIDSSPMIWVRTDWLKNLGLEPPKTMQDVFAIAEAFTKNDPDKNGQADTFGLALNMNVYDGFAGIEGFMAGFHAYPYTKNNLTMWLKDDSGKLAYGSVQPETKSALQKLNEMFAAGLIDPEFAVKNGTQVAESVTSGKIGLYFGEFWNASWPLAELKSRDANADWMPFPLVSVDAEPAKPVVFKSSPDRYYVVKKGYEHPEALIKMLNLYYEKIYGPNQDPEKFHTVKGVDVNGEKKDVPVFGYAVIRGGLRDNNLQAHLQVTEALKNNDPSKLKPEFKGYYDQIAGYRAGTNPGGWWQERTFGEGGAFDVVNQYMQANNVLVNAFYGTPTETMAQVGATLQQLEMEVFTKIIMGAAPIDDFDKFVADWGKLGGDKITQEVNDWHNSVQ</sequence>
<dbReference type="CDD" id="cd13580">
    <property type="entry name" value="PBP2_AlgQ_like_1"/>
    <property type="match status" value="1"/>
</dbReference>
<dbReference type="Gene3D" id="3.40.190.10">
    <property type="entry name" value="Periplasmic binding protein-like II"/>
    <property type="match status" value="3"/>
</dbReference>
<evidence type="ECO:0000313" key="8">
    <source>
        <dbReference type="EMBL" id="TLS53187.1"/>
    </source>
</evidence>
<evidence type="ECO:0000256" key="7">
    <source>
        <dbReference type="SAM" id="SignalP"/>
    </source>
</evidence>
<dbReference type="PANTHER" id="PTHR43649">
    <property type="entry name" value="ARABINOSE-BINDING PROTEIN-RELATED"/>
    <property type="match status" value="1"/>
</dbReference>
<organism evidence="8 9">
    <name type="scientific">Paenibacillus antri</name>
    <dbReference type="NCBI Taxonomy" id="2582848"/>
    <lineage>
        <taxon>Bacteria</taxon>
        <taxon>Bacillati</taxon>
        <taxon>Bacillota</taxon>
        <taxon>Bacilli</taxon>
        <taxon>Bacillales</taxon>
        <taxon>Paenibacillaceae</taxon>
        <taxon>Paenibacillus</taxon>
    </lineage>
</organism>
<evidence type="ECO:0000256" key="6">
    <source>
        <dbReference type="SAM" id="MobiDB-lite"/>
    </source>
</evidence>
<dbReference type="PANTHER" id="PTHR43649:SF33">
    <property type="entry name" value="POLYGALACTURONAN_RHAMNOGALACTURONAN-BINDING PROTEIN YTCQ"/>
    <property type="match status" value="1"/>
</dbReference>
<dbReference type="Pfam" id="PF01547">
    <property type="entry name" value="SBP_bac_1"/>
    <property type="match status" value="1"/>
</dbReference>
<dbReference type="InterPro" id="IPR050490">
    <property type="entry name" value="Bact_solute-bd_prot1"/>
</dbReference>
<dbReference type="EMBL" id="VCIW01000003">
    <property type="protein sequence ID" value="TLS53187.1"/>
    <property type="molecule type" value="Genomic_DNA"/>
</dbReference>
<evidence type="ECO:0000256" key="3">
    <source>
        <dbReference type="ARBA" id="ARBA00023136"/>
    </source>
</evidence>
<comment type="caution">
    <text evidence="8">The sequence shown here is derived from an EMBL/GenBank/DDBJ whole genome shotgun (WGS) entry which is preliminary data.</text>
</comment>
<feature type="region of interest" description="Disordered" evidence="6">
    <location>
        <begin position="28"/>
        <end position="61"/>
    </location>
</feature>
<reference evidence="8 9" key="1">
    <citation type="submission" date="2019-05" db="EMBL/GenBank/DDBJ databases">
        <authorList>
            <person name="Narsing Rao M.P."/>
            <person name="Li W.J."/>
        </authorList>
    </citation>
    <scope>NUCLEOTIDE SEQUENCE [LARGE SCALE GENOMIC DNA]</scope>
    <source>
        <strain evidence="8 9">SYSU_K30003</strain>
    </source>
</reference>
<gene>
    <name evidence="8" type="ORF">FE782_07435</name>
</gene>
<dbReference type="SUPFAM" id="SSF53850">
    <property type="entry name" value="Periplasmic binding protein-like II"/>
    <property type="match status" value="1"/>
</dbReference>
<dbReference type="InterPro" id="IPR006059">
    <property type="entry name" value="SBP"/>
</dbReference>
<dbReference type="RefSeq" id="WP_138193428.1">
    <property type="nucleotide sequence ID" value="NZ_VCIW01000003.1"/>
</dbReference>
<dbReference type="Proteomes" id="UP000309676">
    <property type="component" value="Unassembled WGS sequence"/>
</dbReference>
<evidence type="ECO:0000256" key="5">
    <source>
        <dbReference type="ARBA" id="ARBA00023288"/>
    </source>
</evidence>
<keyword evidence="1" id="KW-1003">Cell membrane</keyword>
<keyword evidence="9" id="KW-1185">Reference proteome</keyword>
<dbReference type="OrthoDB" id="2499850at2"/>
<keyword evidence="4" id="KW-0564">Palmitate</keyword>
<evidence type="ECO:0000313" key="9">
    <source>
        <dbReference type="Proteomes" id="UP000309676"/>
    </source>
</evidence>
<keyword evidence="5" id="KW-0449">Lipoprotein</keyword>
<feature type="chain" id="PRO_5038687525" evidence="7">
    <location>
        <begin position="25"/>
        <end position="581"/>
    </location>
</feature>
<keyword evidence="2 7" id="KW-0732">Signal</keyword>
<feature type="signal peptide" evidence="7">
    <location>
        <begin position="1"/>
        <end position="24"/>
    </location>
</feature>
<accession>A0A5R9G9R7</accession>